<evidence type="ECO:0000313" key="3">
    <source>
        <dbReference type="Proteomes" id="UP000051957"/>
    </source>
</evidence>
<evidence type="ECO:0008006" key="4">
    <source>
        <dbReference type="Google" id="ProtNLM"/>
    </source>
</evidence>
<dbReference type="GeneID" id="69802529"/>
<dbReference type="AlphaFoldDB" id="A0A0R1YU63"/>
<gene>
    <name evidence="2" type="ORF">FC51_GL000839</name>
</gene>
<feature type="signal peptide" evidence="1">
    <location>
        <begin position="1"/>
        <end position="27"/>
    </location>
</feature>
<sequence length="154" mass="17495">MNKIVKWIISFVGILVLSVTFSSTASANRVHDGFPAPIQGRYWRTTVNQGTNSVPRHMYFYAVKDGFVIKNTATGTIRCKWMIYTHDYTTYVLNGSENNDLSKVVWVFITPDKNWKTVKIGYKITGINGEPKYPAIHYQHYTATSVSKVTAIVH</sequence>
<reference evidence="2 3" key="1">
    <citation type="journal article" date="2015" name="Genome Announc.">
        <title>Expanding the biotechnology potential of lactobacilli through comparative genomics of 213 strains and associated genera.</title>
        <authorList>
            <person name="Sun Z."/>
            <person name="Harris H.M."/>
            <person name="McCann A."/>
            <person name="Guo C."/>
            <person name="Argimon S."/>
            <person name="Zhang W."/>
            <person name="Yang X."/>
            <person name="Jeffery I.B."/>
            <person name="Cooney J.C."/>
            <person name="Kagawa T.F."/>
            <person name="Liu W."/>
            <person name="Song Y."/>
            <person name="Salvetti E."/>
            <person name="Wrobel A."/>
            <person name="Rasinkangas P."/>
            <person name="Parkhill J."/>
            <person name="Rea M.C."/>
            <person name="O'Sullivan O."/>
            <person name="Ritari J."/>
            <person name="Douillard F.P."/>
            <person name="Paul Ross R."/>
            <person name="Yang R."/>
            <person name="Briner A.E."/>
            <person name="Felis G.E."/>
            <person name="de Vos W.M."/>
            <person name="Barrangou R."/>
            <person name="Klaenhammer T.R."/>
            <person name="Caufield P.W."/>
            <person name="Cui Y."/>
            <person name="Zhang H."/>
            <person name="O'Toole P.W."/>
        </authorList>
    </citation>
    <scope>NUCLEOTIDE SEQUENCE [LARGE SCALE GENOMIC DNA]</scope>
    <source>
        <strain evidence="2 3">DSM 5707</strain>
    </source>
</reference>
<dbReference type="EMBL" id="AZGK01000017">
    <property type="protein sequence ID" value="KRM45413.1"/>
    <property type="molecule type" value="Genomic_DNA"/>
</dbReference>
<name>A0A0R1YU63_9LACO</name>
<evidence type="ECO:0000313" key="2">
    <source>
        <dbReference type="EMBL" id="KRM45413.1"/>
    </source>
</evidence>
<dbReference type="PATRIC" id="fig|1423784.4.peg.842"/>
<proteinExistence type="predicted"/>
<comment type="caution">
    <text evidence="2">The sequence shown here is derived from an EMBL/GenBank/DDBJ whole genome shotgun (WGS) entry which is preliminary data.</text>
</comment>
<protein>
    <recommendedName>
        <fullName evidence="4">DUF5626 domain-containing protein</fullName>
    </recommendedName>
</protein>
<keyword evidence="1" id="KW-0732">Signal</keyword>
<dbReference type="Proteomes" id="UP000051957">
    <property type="component" value="Unassembled WGS sequence"/>
</dbReference>
<organism evidence="2 3">
    <name type="scientific">Lentilactobacillus parabuchneri DSM 5707 = NBRC 107865</name>
    <dbReference type="NCBI Taxonomy" id="1423784"/>
    <lineage>
        <taxon>Bacteria</taxon>
        <taxon>Bacillati</taxon>
        <taxon>Bacillota</taxon>
        <taxon>Bacilli</taxon>
        <taxon>Lactobacillales</taxon>
        <taxon>Lactobacillaceae</taxon>
        <taxon>Lentilactobacillus</taxon>
    </lineage>
</organism>
<dbReference type="RefSeq" id="WP_057910792.1">
    <property type="nucleotide sequence ID" value="NZ_BCVT01000021.1"/>
</dbReference>
<accession>A0A0R1YU63</accession>
<evidence type="ECO:0000256" key="1">
    <source>
        <dbReference type="SAM" id="SignalP"/>
    </source>
</evidence>
<feature type="chain" id="PRO_5006413939" description="DUF5626 domain-containing protein" evidence="1">
    <location>
        <begin position="28"/>
        <end position="154"/>
    </location>
</feature>